<organism evidence="2 3">
    <name type="scientific">Kluyvera cryocrescens</name>
    <name type="common">Kluyvera citrophila</name>
    <dbReference type="NCBI Taxonomy" id="580"/>
    <lineage>
        <taxon>Bacteria</taxon>
        <taxon>Pseudomonadati</taxon>
        <taxon>Pseudomonadota</taxon>
        <taxon>Gammaproteobacteria</taxon>
        <taxon>Enterobacterales</taxon>
        <taxon>Enterobacteriaceae</taxon>
        <taxon>Kluyvera</taxon>
    </lineage>
</organism>
<dbReference type="Proteomes" id="UP000401081">
    <property type="component" value="Unassembled WGS sequence"/>
</dbReference>
<dbReference type="AlphaFoldDB" id="A0A485D5C0"/>
<keyword evidence="3" id="KW-1185">Reference proteome</keyword>
<evidence type="ECO:0000313" key="2">
    <source>
        <dbReference type="EMBL" id="VFS91854.1"/>
    </source>
</evidence>
<reference evidence="2 3" key="1">
    <citation type="submission" date="2019-03" db="EMBL/GenBank/DDBJ databases">
        <authorList>
            <consortium name="Pathogen Informatics"/>
        </authorList>
    </citation>
    <scope>NUCLEOTIDE SEQUENCE [LARGE SCALE GENOMIC DNA]</scope>
    <source>
        <strain evidence="2 3">NCTC12993</strain>
    </source>
</reference>
<dbReference type="EMBL" id="CAADJD010000037">
    <property type="protein sequence ID" value="VFS91854.1"/>
    <property type="molecule type" value="Genomic_DNA"/>
</dbReference>
<proteinExistence type="predicted"/>
<accession>A0A485D5C0</accession>
<feature type="region of interest" description="Disordered" evidence="1">
    <location>
        <begin position="1"/>
        <end position="64"/>
    </location>
</feature>
<gene>
    <name evidence="2" type="ORF">NCTC12993_07699</name>
</gene>
<feature type="compositionally biased region" description="Basic and acidic residues" evidence="1">
    <location>
        <begin position="36"/>
        <end position="46"/>
    </location>
</feature>
<evidence type="ECO:0000313" key="3">
    <source>
        <dbReference type="Proteomes" id="UP000401081"/>
    </source>
</evidence>
<evidence type="ECO:0000256" key="1">
    <source>
        <dbReference type="SAM" id="MobiDB-lite"/>
    </source>
</evidence>
<protein>
    <submittedName>
        <fullName evidence="2">Uncharacterized protein</fullName>
    </submittedName>
</protein>
<sequence>MYESITPQPEFKDDAEVDPAENGAKPEAVNQQRGVDVNKERANGEQEREDNPDELFFSGQTYRK</sequence>
<name>A0A485D5C0_KLUCR</name>